<evidence type="ECO:0000313" key="3">
    <source>
        <dbReference type="EMBL" id="KAG7154066.1"/>
    </source>
</evidence>
<dbReference type="EMBL" id="JAHLQT010045660">
    <property type="protein sequence ID" value="KAG7154066.1"/>
    <property type="molecule type" value="Genomic_DNA"/>
</dbReference>
<comment type="caution">
    <text evidence="3">The sequence shown here is derived from an EMBL/GenBank/DDBJ whole genome shotgun (WGS) entry which is preliminary data.</text>
</comment>
<feature type="compositionally biased region" description="Low complexity" evidence="1">
    <location>
        <begin position="103"/>
        <end position="112"/>
    </location>
</feature>
<proteinExistence type="predicted"/>
<dbReference type="Proteomes" id="UP000747542">
    <property type="component" value="Unassembled WGS sequence"/>
</dbReference>
<protein>
    <submittedName>
        <fullName evidence="3">Uncharacterized protein</fullName>
    </submittedName>
</protein>
<keyword evidence="4" id="KW-1185">Reference proteome</keyword>
<feature type="region of interest" description="Disordered" evidence="1">
    <location>
        <begin position="34"/>
        <end position="126"/>
    </location>
</feature>
<accession>A0A8J5J890</accession>
<evidence type="ECO:0000256" key="1">
    <source>
        <dbReference type="SAM" id="MobiDB-lite"/>
    </source>
</evidence>
<sequence length="301" mass="33145">MKLVLLLVVFNVTTHNFGFTQATLDPSYITPISDPSHTTSTSDPSHTSSTSDPSDSKLTVPLDLASFDTERHTLGSRDSSGIRKSKSSPGLNGSKSPPDQEGSKSPASPSSSGVQEAGLNVSSATDTTTTMASNIRNKISVCLSYINGFKNKFVMGTYGKRWTVADKENPPKTCNKEDGAECTTSDVYILEPYLPVVPKFTSYNAGDFNSELVKSFSLLQHYVIALQHLFLDQVFYRGSYMTQVDSTARYLEGILDYLKDCVLTQGLVPDNLVTRSLQVIYRRESDQGKRNVRDFVFLRDT</sequence>
<feature type="signal peptide" evidence="2">
    <location>
        <begin position="1"/>
        <end position="22"/>
    </location>
</feature>
<evidence type="ECO:0000313" key="4">
    <source>
        <dbReference type="Proteomes" id="UP000747542"/>
    </source>
</evidence>
<feature type="compositionally biased region" description="Polar residues" evidence="1">
    <location>
        <begin position="87"/>
        <end position="97"/>
    </location>
</feature>
<gene>
    <name evidence="3" type="ORF">Hamer_G027060</name>
</gene>
<feature type="chain" id="PRO_5035206320" evidence="2">
    <location>
        <begin position="23"/>
        <end position="301"/>
    </location>
</feature>
<evidence type="ECO:0000256" key="2">
    <source>
        <dbReference type="SAM" id="SignalP"/>
    </source>
</evidence>
<feature type="compositionally biased region" description="Low complexity" evidence="1">
    <location>
        <begin position="34"/>
        <end position="53"/>
    </location>
</feature>
<name>A0A8J5J890_HOMAM</name>
<keyword evidence="2" id="KW-0732">Signal</keyword>
<organism evidence="3 4">
    <name type="scientific">Homarus americanus</name>
    <name type="common">American lobster</name>
    <dbReference type="NCBI Taxonomy" id="6706"/>
    <lineage>
        <taxon>Eukaryota</taxon>
        <taxon>Metazoa</taxon>
        <taxon>Ecdysozoa</taxon>
        <taxon>Arthropoda</taxon>
        <taxon>Crustacea</taxon>
        <taxon>Multicrustacea</taxon>
        <taxon>Malacostraca</taxon>
        <taxon>Eumalacostraca</taxon>
        <taxon>Eucarida</taxon>
        <taxon>Decapoda</taxon>
        <taxon>Pleocyemata</taxon>
        <taxon>Astacidea</taxon>
        <taxon>Nephropoidea</taxon>
        <taxon>Nephropidae</taxon>
        <taxon>Homarus</taxon>
    </lineage>
</organism>
<reference evidence="3" key="1">
    <citation type="journal article" date="2021" name="Sci. Adv.">
        <title>The American lobster genome reveals insights on longevity, neural, and immune adaptations.</title>
        <authorList>
            <person name="Polinski J.M."/>
            <person name="Zimin A.V."/>
            <person name="Clark K.F."/>
            <person name="Kohn A.B."/>
            <person name="Sadowski N."/>
            <person name="Timp W."/>
            <person name="Ptitsyn A."/>
            <person name="Khanna P."/>
            <person name="Romanova D.Y."/>
            <person name="Williams P."/>
            <person name="Greenwood S.J."/>
            <person name="Moroz L.L."/>
            <person name="Walt D.R."/>
            <person name="Bodnar A.G."/>
        </authorList>
    </citation>
    <scope>NUCLEOTIDE SEQUENCE</scope>
    <source>
        <strain evidence="3">GMGI-L3</strain>
    </source>
</reference>
<dbReference type="AlphaFoldDB" id="A0A8J5J890"/>
<dbReference type="OrthoDB" id="6401706at2759"/>